<keyword evidence="3" id="KW-1185">Reference proteome</keyword>
<dbReference type="OrthoDB" id="27092at2"/>
<dbReference type="RefSeq" id="WP_045547533.1">
    <property type="nucleotide sequence ID" value="NZ_JZDQ02000040.1"/>
</dbReference>
<dbReference type="InterPro" id="IPR000073">
    <property type="entry name" value="AB_hydrolase_1"/>
</dbReference>
<reference evidence="2" key="1">
    <citation type="submission" date="2016-10" db="EMBL/GenBank/DDBJ databases">
        <title>Draft Genome Sequence of Nocardioides luteus Strain BAFB, an Alkane-Degrading Bacterium Isolated from JP-7 Polluted Soil.</title>
        <authorList>
            <person name="Brown L."/>
            <person name="Ruiz O.N."/>
            <person name="Gunasekera T."/>
        </authorList>
    </citation>
    <scope>NUCLEOTIDE SEQUENCE [LARGE SCALE GENOMIC DNA]</scope>
    <source>
        <strain evidence="2">BAFB</strain>
    </source>
</reference>
<sequence length="278" mass="30299">MPSRPARRSDVLAYESAGAGEPLLLIHGIGHRRQAWHPVVDRLAEHHEVFLVDLPGHGESPAHVTDGRSPRQALIEPLEEFMAAAGLERPHVVGNSLGALISLEMSKHGLARSVTAISPAGFWRNDVEFAYVRALFASVIATSEVLKPVAPWLMRHRWGRTLGLSWLTARPTAIPSEVAYADLCNMLDSKQAVRDIIRGGYLFDGAVPADVPITIAWGSKDRVLRPYQAGQARVRLPGARHVELPGCGHVPMADDPDLIADTILATTQDTSTHLRRTA</sequence>
<dbReference type="GO" id="GO:0003824">
    <property type="term" value="F:catalytic activity"/>
    <property type="evidence" value="ECO:0007669"/>
    <property type="project" value="UniProtKB-ARBA"/>
</dbReference>
<dbReference type="EMBL" id="JZDQ02000040">
    <property type="protein sequence ID" value="OIJ24384.1"/>
    <property type="molecule type" value="Genomic_DNA"/>
</dbReference>
<comment type="caution">
    <text evidence="2">The sequence shown here is derived from an EMBL/GenBank/DDBJ whole genome shotgun (WGS) entry which is preliminary data.</text>
</comment>
<dbReference type="PANTHER" id="PTHR46438:SF11">
    <property type="entry name" value="LIPASE-RELATED"/>
    <property type="match status" value="1"/>
</dbReference>
<name>A0A1J4N1G0_9ACTN</name>
<dbReference type="Pfam" id="PF12697">
    <property type="entry name" value="Abhydrolase_6"/>
    <property type="match status" value="1"/>
</dbReference>
<gene>
    <name evidence="2" type="ORF">UG56_023145</name>
</gene>
<dbReference type="PANTHER" id="PTHR46438">
    <property type="entry name" value="ALPHA/BETA-HYDROLASES SUPERFAMILY PROTEIN"/>
    <property type="match status" value="1"/>
</dbReference>
<dbReference type="InterPro" id="IPR029058">
    <property type="entry name" value="AB_hydrolase_fold"/>
</dbReference>
<dbReference type="SUPFAM" id="SSF53474">
    <property type="entry name" value="alpha/beta-Hydrolases"/>
    <property type="match status" value="1"/>
</dbReference>
<dbReference type="PRINTS" id="PR00111">
    <property type="entry name" value="ABHYDROLASE"/>
</dbReference>
<dbReference type="AlphaFoldDB" id="A0A1J4N1G0"/>
<evidence type="ECO:0000313" key="3">
    <source>
        <dbReference type="Proteomes" id="UP000033772"/>
    </source>
</evidence>
<organism evidence="2 3">
    <name type="scientific">Nocardioides luteus</name>
    <dbReference type="NCBI Taxonomy" id="1844"/>
    <lineage>
        <taxon>Bacteria</taxon>
        <taxon>Bacillati</taxon>
        <taxon>Actinomycetota</taxon>
        <taxon>Actinomycetes</taxon>
        <taxon>Propionibacteriales</taxon>
        <taxon>Nocardioidaceae</taxon>
        <taxon>Nocardioides</taxon>
    </lineage>
</organism>
<accession>A0A1J4N1G0</accession>
<evidence type="ECO:0000259" key="1">
    <source>
        <dbReference type="Pfam" id="PF12697"/>
    </source>
</evidence>
<dbReference type="Gene3D" id="3.40.50.1820">
    <property type="entry name" value="alpha/beta hydrolase"/>
    <property type="match status" value="1"/>
</dbReference>
<proteinExistence type="predicted"/>
<evidence type="ECO:0000313" key="2">
    <source>
        <dbReference type="EMBL" id="OIJ24384.1"/>
    </source>
</evidence>
<protein>
    <recommendedName>
        <fullName evidence="1">AB hydrolase-1 domain-containing protein</fullName>
    </recommendedName>
</protein>
<feature type="domain" description="AB hydrolase-1" evidence="1">
    <location>
        <begin position="23"/>
        <end position="261"/>
    </location>
</feature>
<dbReference type="STRING" id="1844.UG56_023145"/>
<dbReference type="Proteomes" id="UP000033772">
    <property type="component" value="Unassembled WGS sequence"/>
</dbReference>